<dbReference type="Pfam" id="PF00501">
    <property type="entry name" value="AMP-binding"/>
    <property type="match status" value="1"/>
</dbReference>
<dbReference type="PANTHER" id="PTHR43201:SF32">
    <property type="entry name" value="2-SUCCINYLBENZOATE--COA LIGASE, CHLOROPLASTIC_PEROXISOMAL"/>
    <property type="match status" value="1"/>
</dbReference>
<accession>A0A7W5V697</accession>
<reference evidence="3 4" key="1">
    <citation type="submission" date="2020-08" db="EMBL/GenBank/DDBJ databases">
        <title>Sequencing the genomes of 1000 actinobacteria strains.</title>
        <authorList>
            <person name="Klenk H.-P."/>
        </authorList>
    </citation>
    <scope>NUCLEOTIDE SEQUENCE [LARGE SCALE GENOMIC DNA]</scope>
    <source>
        <strain evidence="3 4">DSM 44320</strain>
    </source>
</reference>
<name>A0A7W5V697_9ACTN</name>
<protein>
    <submittedName>
        <fullName evidence="3">Long-chain acyl-CoA synthetase</fullName>
        <ecNumber evidence="3">6.2.1.3</ecNumber>
    </submittedName>
</protein>
<evidence type="ECO:0000313" key="4">
    <source>
        <dbReference type="Proteomes" id="UP000579945"/>
    </source>
</evidence>
<dbReference type="InterPro" id="IPR000873">
    <property type="entry name" value="AMP-dep_synth/lig_dom"/>
</dbReference>
<dbReference type="Gene3D" id="3.40.50.12780">
    <property type="entry name" value="N-terminal domain of ligase-like"/>
    <property type="match status" value="1"/>
</dbReference>
<keyword evidence="3" id="KW-0436">Ligase</keyword>
<evidence type="ECO:0000313" key="3">
    <source>
        <dbReference type="EMBL" id="MBB3731371.1"/>
    </source>
</evidence>
<dbReference type="PANTHER" id="PTHR43201">
    <property type="entry name" value="ACYL-COA SYNTHETASE"/>
    <property type="match status" value="1"/>
</dbReference>
<dbReference type="AlphaFoldDB" id="A0A7W5V697"/>
<dbReference type="GO" id="GO:0004467">
    <property type="term" value="F:long-chain fatty acid-CoA ligase activity"/>
    <property type="evidence" value="ECO:0007669"/>
    <property type="project" value="UniProtKB-EC"/>
</dbReference>
<dbReference type="RefSeq" id="WP_183657295.1">
    <property type="nucleotide sequence ID" value="NZ_BAAAXX010000014.1"/>
</dbReference>
<dbReference type="GO" id="GO:0031956">
    <property type="term" value="F:medium-chain fatty acid-CoA ligase activity"/>
    <property type="evidence" value="ECO:0007669"/>
    <property type="project" value="TreeGrafter"/>
</dbReference>
<proteinExistence type="predicted"/>
<comment type="caution">
    <text evidence="3">The sequence shown here is derived from an EMBL/GenBank/DDBJ whole genome shotgun (WGS) entry which is preliminary data.</text>
</comment>
<dbReference type="PROSITE" id="PS50006">
    <property type="entry name" value="FHA_DOMAIN"/>
    <property type="match status" value="1"/>
</dbReference>
<feature type="domain" description="FHA" evidence="2">
    <location>
        <begin position="318"/>
        <end position="387"/>
    </location>
</feature>
<organism evidence="3 4">
    <name type="scientific">Nonomuraea dietziae</name>
    <dbReference type="NCBI Taxonomy" id="65515"/>
    <lineage>
        <taxon>Bacteria</taxon>
        <taxon>Bacillati</taxon>
        <taxon>Actinomycetota</taxon>
        <taxon>Actinomycetes</taxon>
        <taxon>Streptosporangiales</taxon>
        <taxon>Streptosporangiaceae</taxon>
        <taxon>Nonomuraea</taxon>
    </lineage>
</organism>
<gene>
    <name evidence="3" type="ORF">FHR33_007231</name>
</gene>
<keyword evidence="4" id="KW-1185">Reference proteome</keyword>
<evidence type="ECO:0000259" key="2">
    <source>
        <dbReference type="PROSITE" id="PS50006"/>
    </source>
</evidence>
<dbReference type="GeneID" id="95393470"/>
<feature type="region of interest" description="Disordered" evidence="1">
    <location>
        <begin position="121"/>
        <end position="152"/>
    </location>
</feature>
<dbReference type="EMBL" id="JACIBV010000001">
    <property type="protein sequence ID" value="MBB3731371.1"/>
    <property type="molecule type" value="Genomic_DNA"/>
</dbReference>
<dbReference type="InterPro" id="IPR000253">
    <property type="entry name" value="FHA_dom"/>
</dbReference>
<dbReference type="EC" id="6.2.1.3" evidence="3"/>
<dbReference type="Proteomes" id="UP000579945">
    <property type="component" value="Unassembled WGS sequence"/>
</dbReference>
<evidence type="ECO:0000256" key="1">
    <source>
        <dbReference type="SAM" id="MobiDB-lite"/>
    </source>
</evidence>
<dbReference type="InterPro" id="IPR042099">
    <property type="entry name" value="ANL_N_sf"/>
</dbReference>
<sequence length="396" mass="42089">MLRLLAGEAARRFGARAAVESGTSRLSFTDLDHLSDRVAAGLAHRGVRVGDVVALVLPGGPEFVVCYLAAAKIGAVTAGIDARHQARLSLLTRLDPALVVTAPRLLPSLPGREVVALPASPRMTTDAPGVPPPASWLGSLARNEPPPPPLPPDPGRPVVITHTSGRTGPPKAVLFGERQLEAIRAHGAGVRWGRGDARLLSHPMSHMAFATRLPVILQTGRTTYLLPRWDPESALRLVCDKRLRVLQGTPEQLAALLEPRAEWPSVELVLSSGGPAAPGLIRRLRERFGAPVCNRYLCTEAGLGLGTRPDDPPEAAELTVGRPRAGVDLSVRDEAGRPLLAGREGEVLLRSHAVMSGYVGDGDARVFARDGFVRTGDTGFLDDLGRLHLVGTQSRT</sequence>
<dbReference type="SUPFAM" id="SSF56801">
    <property type="entry name" value="Acetyl-CoA synthetase-like"/>
    <property type="match status" value="1"/>
</dbReference>